<evidence type="ECO:0000256" key="1">
    <source>
        <dbReference type="PROSITE-ProRule" id="PRU00267"/>
    </source>
</evidence>
<dbReference type="SUPFAM" id="SSF47095">
    <property type="entry name" value="HMG-box"/>
    <property type="match status" value="1"/>
</dbReference>
<reference evidence="3 4" key="1">
    <citation type="submission" date="2024-04" db="EMBL/GenBank/DDBJ databases">
        <title>Tritrichomonas musculus Genome.</title>
        <authorList>
            <person name="Alves-Ferreira E."/>
            <person name="Grigg M."/>
            <person name="Lorenzi H."/>
            <person name="Galac M."/>
        </authorList>
    </citation>
    <scope>NUCLEOTIDE SEQUENCE [LARGE SCALE GENOMIC DNA]</scope>
    <source>
        <strain evidence="3 4">EAF2021</strain>
    </source>
</reference>
<keyword evidence="1" id="KW-0238">DNA-binding</keyword>
<dbReference type="Pfam" id="PF00505">
    <property type="entry name" value="HMG_box"/>
    <property type="match status" value="1"/>
</dbReference>
<evidence type="ECO:0000313" key="3">
    <source>
        <dbReference type="EMBL" id="KAK8896288.1"/>
    </source>
</evidence>
<name>A0ABR2KYU4_9EUKA</name>
<dbReference type="InterPro" id="IPR036910">
    <property type="entry name" value="HMG_box_dom_sf"/>
</dbReference>
<feature type="domain" description="HMG box" evidence="2">
    <location>
        <begin position="118"/>
        <end position="177"/>
    </location>
</feature>
<gene>
    <name evidence="3" type="ORF">M9Y10_014185</name>
</gene>
<organism evidence="3 4">
    <name type="scientific">Tritrichomonas musculus</name>
    <dbReference type="NCBI Taxonomy" id="1915356"/>
    <lineage>
        <taxon>Eukaryota</taxon>
        <taxon>Metamonada</taxon>
        <taxon>Parabasalia</taxon>
        <taxon>Tritrichomonadida</taxon>
        <taxon>Tritrichomonadidae</taxon>
        <taxon>Tritrichomonas</taxon>
    </lineage>
</organism>
<comment type="caution">
    <text evidence="3">The sequence shown here is derived from an EMBL/GenBank/DDBJ whole genome shotgun (WGS) entry which is preliminary data.</text>
</comment>
<dbReference type="Gene3D" id="1.10.30.10">
    <property type="entry name" value="High mobility group box domain"/>
    <property type="match status" value="1"/>
</dbReference>
<dbReference type="PROSITE" id="PS50118">
    <property type="entry name" value="HMG_BOX_2"/>
    <property type="match status" value="1"/>
</dbReference>
<keyword evidence="1" id="KW-0539">Nucleus</keyword>
<proteinExistence type="predicted"/>
<dbReference type="CDD" id="cd00084">
    <property type="entry name" value="HMG-box_SF"/>
    <property type="match status" value="1"/>
</dbReference>
<evidence type="ECO:0000313" key="4">
    <source>
        <dbReference type="Proteomes" id="UP001470230"/>
    </source>
</evidence>
<dbReference type="Proteomes" id="UP001470230">
    <property type="component" value="Unassembled WGS sequence"/>
</dbReference>
<keyword evidence="4" id="KW-1185">Reference proteome</keyword>
<feature type="DNA-binding region" description="HMG box" evidence="1">
    <location>
        <begin position="118"/>
        <end position="177"/>
    </location>
</feature>
<dbReference type="InterPro" id="IPR009071">
    <property type="entry name" value="HMG_box_dom"/>
</dbReference>
<evidence type="ECO:0000259" key="2">
    <source>
        <dbReference type="PROSITE" id="PS50118"/>
    </source>
</evidence>
<accession>A0ABR2KYU4</accession>
<protein>
    <recommendedName>
        <fullName evidence="2">HMG box domain-containing protein</fullName>
    </recommendedName>
</protein>
<sequence>MKANRIDLFSSIEKTAWEEFHEKRTSEIKTQFPDASSNEIEHRVWIEFIAMKYSLSLPSPFSDKLSIMDSFYTNEFGPDSRPYLRCFSHSSVAKIPEEALVSQNININEIKSPILSKKNKPLSLYNFFFKRKLEEYRNKHPMMKIQEISRLIGQEWHLISRPKIEDEYFIEFGSRPP</sequence>
<dbReference type="EMBL" id="JAPFFF010000002">
    <property type="protein sequence ID" value="KAK8896288.1"/>
    <property type="molecule type" value="Genomic_DNA"/>
</dbReference>